<keyword evidence="2" id="KW-1185">Reference proteome</keyword>
<evidence type="ECO:0000313" key="1">
    <source>
        <dbReference type="EMBL" id="QDV26646.1"/>
    </source>
</evidence>
<sequence>MQTGATQRYQSAADAMCYPPKCITTHQDGANVAPPQIVQQRIPQKYLPPVY</sequence>
<evidence type="ECO:0000313" key="2">
    <source>
        <dbReference type="Proteomes" id="UP000318017"/>
    </source>
</evidence>
<protein>
    <submittedName>
        <fullName evidence="1">Uncharacterized protein</fullName>
    </submittedName>
</protein>
<dbReference type="KEGG" id="ahel:Q31a_50220"/>
<dbReference type="AlphaFoldDB" id="A0A518GDG6"/>
<dbReference type="Proteomes" id="UP000318017">
    <property type="component" value="Chromosome"/>
</dbReference>
<proteinExistence type="predicted"/>
<dbReference type="EMBL" id="CP036298">
    <property type="protein sequence ID" value="QDV26646.1"/>
    <property type="molecule type" value="Genomic_DNA"/>
</dbReference>
<accession>A0A518GDG6</accession>
<name>A0A518GDG6_9BACT</name>
<organism evidence="1 2">
    <name type="scientific">Aureliella helgolandensis</name>
    <dbReference type="NCBI Taxonomy" id="2527968"/>
    <lineage>
        <taxon>Bacteria</taxon>
        <taxon>Pseudomonadati</taxon>
        <taxon>Planctomycetota</taxon>
        <taxon>Planctomycetia</taxon>
        <taxon>Pirellulales</taxon>
        <taxon>Pirellulaceae</taxon>
        <taxon>Aureliella</taxon>
    </lineage>
</organism>
<reference evidence="1 2" key="1">
    <citation type="submission" date="2019-02" db="EMBL/GenBank/DDBJ databases">
        <title>Deep-cultivation of Planctomycetes and their phenomic and genomic characterization uncovers novel biology.</title>
        <authorList>
            <person name="Wiegand S."/>
            <person name="Jogler M."/>
            <person name="Boedeker C."/>
            <person name="Pinto D."/>
            <person name="Vollmers J."/>
            <person name="Rivas-Marin E."/>
            <person name="Kohn T."/>
            <person name="Peeters S.H."/>
            <person name="Heuer A."/>
            <person name="Rast P."/>
            <person name="Oberbeckmann S."/>
            <person name="Bunk B."/>
            <person name="Jeske O."/>
            <person name="Meyerdierks A."/>
            <person name="Storesund J.E."/>
            <person name="Kallscheuer N."/>
            <person name="Luecker S."/>
            <person name="Lage O.M."/>
            <person name="Pohl T."/>
            <person name="Merkel B.J."/>
            <person name="Hornburger P."/>
            <person name="Mueller R.-W."/>
            <person name="Bruemmer F."/>
            <person name="Labrenz M."/>
            <person name="Spormann A.M."/>
            <person name="Op den Camp H."/>
            <person name="Overmann J."/>
            <person name="Amann R."/>
            <person name="Jetten M.S.M."/>
            <person name="Mascher T."/>
            <person name="Medema M.H."/>
            <person name="Devos D.P."/>
            <person name="Kaster A.-K."/>
            <person name="Ovreas L."/>
            <person name="Rohde M."/>
            <person name="Galperin M.Y."/>
            <person name="Jogler C."/>
        </authorList>
    </citation>
    <scope>NUCLEOTIDE SEQUENCE [LARGE SCALE GENOMIC DNA]</scope>
    <source>
        <strain evidence="1 2">Q31a</strain>
    </source>
</reference>
<gene>
    <name evidence="1" type="ORF">Q31a_50220</name>
</gene>